<protein>
    <recommendedName>
        <fullName evidence="4">1-acyl-sn-glycerol-3-phosphate acyltransferase</fullName>
        <ecNumber evidence="4">2.3.1.51</ecNumber>
    </recommendedName>
</protein>
<dbReference type="GO" id="GO:0016020">
    <property type="term" value="C:membrane"/>
    <property type="evidence" value="ECO:0007669"/>
    <property type="project" value="InterPro"/>
</dbReference>
<name>D4LF28_RUMC1</name>
<dbReference type="PATRIC" id="fig|213810.4.peg.2099"/>
<keyword evidence="2 4" id="KW-0808">Transferase</keyword>
<comment type="similarity">
    <text evidence="1 4">Belongs to the 1-acyl-sn-glycerol-3-phosphate acyltransferase family.</text>
</comment>
<keyword evidence="4" id="KW-0443">Lipid metabolism</keyword>
<evidence type="ECO:0000313" key="7">
    <source>
        <dbReference type="Proteomes" id="UP000007054"/>
    </source>
</evidence>
<keyword evidence="3 4" id="KW-0012">Acyltransferase</keyword>
<proteinExistence type="inferred from homology"/>
<evidence type="ECO:0000256" key="3">
    <source>
        <dbReference type="ARBA" id="ARBA00023315"/>
    </source>
</evidence>
<organism evidence="6 7">
    <name type="scientific">Ruminococcus champanellensis (strain DSM 18848 / JCM 17042 / KCTC 15320 / 18P13)</name>
    <dbReference type="NCBI Taxonomy" id="213810"/>
    <lineage>
        <taxon>Bacteria</taxon>
        <taxon>Bacillati</taxon>
        <taxon>Bacillota</taxon>
        <taxon>Clostridia</taxon>
        <taxon>Eubacteriales</taxon>
        <taxon>Oscillospiraceae</taxon>
        <taxon>Ruminococcus</taxon>
    </lineage>
</organism>
<keyword evidence="4" id="KW-0444">Lipid biosynthesis</keyword>
<dbReference type="PANTHER" id="PTHR10434:SF11">
    <property type="entry name" value="1-ACYL-SN-GLYCEROL-3-PHOSPHATE ACYLTRANSFERASE"/>
    <property type="match status" value="1"/>
</dbReference>
<dbReference type="STRING" id="213810.RUM_22120"/>
<comment type="domain">
    <text evidence="4">The HXXXXD motif is essential for acyltransferase activity and may constitute the binding site for the phosphate moiety of the glycerol-3-phosphate.</text>
</comment>
<dbReference type="HOGENOM" id="CLU_027938_4_5_9"/>
<evidence type="ECO:0000256" key="2">
    <source>
        <dbReference type="ARBA" id="ARBA00022679"/>
    </source>
</evidence>
<accession>D4LF28</accession>
<evidence type="ECO:0000313" key="6">
    <source>
        <dbReference type="EMBL" id="CBL18223.1"/>
    </source>
</evidence>
<sequence length="208" mass="23186">MLYCFGYWVVRFLYFLFYHIQVEGREHIPTSGGFVLASNHRSYADPPLLATRLRGQRCVFMAKEELFRNKFFGWLIRKLGAFPVTRGAGDNGVIETAEQYVRSGRVLMIFPEGTRSKDGRVGRGKTGVALIAAQTGAPVVPVGITFTGKLHFRSQIIVRFGKPIQAAELALGEDPKPRELAALKNRIMTEIKGLVDEPPLPPAEPVQE</sequence>
<dbReference type="SUPFAM" id="SSF69593">
    <property type="entry name" value="Glycerol-3-phosphate (1)-acyltransferase"/>
    <property type="match status" value="1"/>
</dbReference>
<gene>
    <name evidence="6" type="ordered locus">RUM_22120</name>
</gene>
<dbReference type="SMART" id="SM00563">
    <property type="entry name" value="PlsC"/>
    <property type="match status" value="1"/>
</dbReference>
<dbReference type="KEGG" id="rch:RUM_22120"/>
<dbReference type="Pfam" id="PF01553">
    <property type="entry name" value="Acyltransferase"/>
    <property type="match status" value="1"/>
</dbReference>
<evidence type="ECO:0000259" key="5">
    <source>
        <dbReference type="SMART" id="SM00563"/>
    </source>
</evidence>
<dbReference type="CDD" id="cd07989">
    <property type="entry name" value="LPLAT_AGPAT-like"/>
    <property type="match status" value="1"/>
</dbReference>
<keyword evidence="7" id="KW-1185">Reference proteome</keyword>
<dbReference type="GO" id="GO:0003841">
    <property type="term" value="F:1-acylglycerol-3-phosphate O-acyltransferase activity"/>
    <property type="evidence" value="ECO:0007669"/>
    <property type="project" value="UniProtKB-UniRule"/>
</dbReference>
<dbReference type="AlphaFoldDB" id="D4LF28"/>
<dbReference type="InterPro" id="IPR004552">
    <property type="entry name" value="AGP_acyltrans"/>
</dbReference>
<dbReference type="BioCyc" id="RCHA213810:RUM_RS10740-MONOMER"/>
<evidence type="ECO:0000256" key="4">
    <source>
        <dbReference type="RuleBase" id="RU361267"/>
    </source>
</evidence>
<dbReference type="GO" id="GO:0006654">
    <property type="term" value="P:phosphatidic acid biosynthetic process"/>
    <property type="evidence" value="ECO:0007669"/>
    <property type="project" value="TreeGrafter"/>
</dbReference>
<reference evidence="6" key="1">
    <citation type="submission" date="2010-03" db="EMBL/GenBank/DDBJ databases">
        <title>The genome sequence of Ruminococcus sp. 18P13.</title>
        <authorList>
            <consortium name="metaHIT consortium -- http://www.metahit.eu/"/>
            <person name="Pajon A."/>
            <person name="Turner K."/>
            <person name="Parkhill J."/>
            <person name="Bernalier A."/>
        </authorList>
    </citation>
    <scope>NUCLEOTIDE SEQUENCE [LARGE SCALE GENOMIC DNA]</scope>
    <source>
        <strain evidence="6">Type strain: 18P13</strain>
    </source>
</reference>
<dbReference type="EC" id="2.3.1.51" evidence="4"/>
<dbReference type="RefSeq" id="WP_015559129.1">
    <property type="nucleotide sequence ID" value="NC_021039.1"/>
</dbReference>
<evidence type="ECO:0000256" key="1">
    <source>
        <dbReference type="ARBA" id="ARBA00008655"/>
    </source>
</evidence>
<dbReference type="EMBL" id="FP929052">
    <property type="protein sequence ID" value="CBL18223.1"/>
    <property type="molecule type" value="Genomic_DNA"/>
</dbReference>
<comment type="catalytic activity">
    <reaction evidence="4">
        <text>a 1-acyl-sn-glycero-3-phosphate + an acyl-CoA = a 1,2-diacyl-sn-glycero-3-phosphate + CoA</text>
        <dbReference type="Rhea" id="RHEA:19709"/>
        <dbReference type="ChEBI" id="CHEBI:57287"/>
        <dbReference type="ChEBI" id="CHEBI:57970"/>
        <dbReference type="ChEBI" id="CHEBI:58342"/>
        <dbReference type="ChEBI" id="CHEBI:58608"/>
        <dbReference type="EC" id="2.3.1.51"/>
    </reaction>
</comment>
<dbReference type="GeneID" id="83156866"/>
<reference evidence="6" key="2">
    <citation type="submission" date="2010-03" db="EMBL/GenBank/DDBJ databases">
        <authorList>
            <person name="Pajon A."/>
        </authorList>
    </citation>
    <scope>NUCLEOTIDE SEQUENCE</scope>
    <source>
        <strain evidence="6">Type strain: 18P13</strain>
    </source>
</reference>
<dbReference type="InterPro" id="IPR002123">
    <property type="entry name" value="Plipid/glycerol_acylTrfase"/>
</dbReference>
<keyword evidence="4" id="KW-0594">Phospholipid biosynthesis</keyword>
<dbReference type="PANTHER" id="PTHR10434">
    <property type="entry name" value="1-ACYL-SN-GLYCEROL-3-PHOSPHATE ACYLTRANSFERASE"/>
    <property type="match status" value="1"/>
</dbReference>
<feature type="domain" description="Phospholipid/glycerol acyltransferase" evidence="5">
    <location>
        <begin position="34"/>
        <end position="147"/>
    </location>
</feature>
<keyword evidence="4" id="KW-1208">Phospholipid metabolism</keyword>
<dbReference type="OrthoDB" id="9803035at2"/>
<dbReference type="Proteomes" id="UP000007054">
    <property type="component" value="Chromosome"/>
</dbReference>
<dbReference type="NCBIfam" id="TIGR00530">
    <property type="entry name" value="AGP_acyltrn"/>
    <property type="match status" value="1"/>
</dbReference>